<evidence type="ECO:0000313" key="1">
    <source>
        <dbReference type="EnsemblPlants" id="OB11G16670.1"/>
    </source>
</evidence>
<dbReference type="HOGENOM" id="CLU_2501519_0_0_1"/>
<keyword evidence="2" id="KW-1185">Reference proteome</keyword>
<organism evidence="1">
    <name type="scientific">Oryza brachyantha</name>
    <name type="common">malo sina</name>
    <dbReference type="NCBI Taxonomy" id="4533"/>
    <lineage>
        <taxon>Eukaryota</taxon>
        <taxon>Viridiplantae</taxon>
        <taxon>Streptophyta</taxon>
        <taxon>Embryophyta</taxon>
        <taxon>Tracheophyta</taxon>
        <taxon>Spermatophyta</taxon>
        <taxon>Magnoliopsida</taxon>
        <taxon>Liliopsida</taxon>
        <taxon>Poales</taxon>
        <taxon>Poaceae</taxon>
        <taxon>BOP clade</taxon>
        <taxon>Oryzoideae</taxon>
        <taxon>Oryzeae</taxon>
        <taxon>Oryzinae</taxon>
        <taxon>Oryza</taxon>
    </lineage>
</organism>
<dbReference type="AlphaFoldDB" id="J3N781"/>
<name>J3N781_ORYBR</name>
<dbReference type="EnsemblPlants" id="OB11G16670.1">
    <property type="protein sequence ID" value="OB11G16670.1"/>
    <property type="gene ID" value="OB11G16670"/>
</dbReference>
<reference evidence="1" key="1">
    <citation type="journal article" date="2013" name="Nat. Commun.">
        <title>Whole-genome sequencing of Oryza brachyantha reveals mechanisms underlying Oryza genome evolution.</title>
        <authorList>
            <person name="Chen J."/>
            <person name="Huang Q."/>
            <person name="Gao D."/>
            <person name="Wang J."/>
            <person name="Lang Y."/>
            <person name="Liu T."/>
            <person name="Li B."/>
            <person name="Bai Z."/>
            <person name="Luis Goicoechea J."/>
            <person name="Liang C."/>
            <person name="Chen C."/>
            <person name="Zhang W."/>
            <person name="Sun S."/>
            <person name="Liao Y."/>
            <person name="Zhang X."/>
            <person name="Yang L."/>
            <person name="Song C."/>
            <person name="Wang M."/>
            <person name="Shi J."/>
            <person name="Liu G."/>
            <person name="Liu J."/>
            <person name="Zhou H."/>
            <person name="Zhou W."/>
            <person name="Yu Q."/>
            <person name="An N."/>
            <person name="Chen Y."/>
            <person name="Cai Q."/>
            <person name="Wang B."/>
            <person name="Liu B."/>
            <person name="Min J."/>
            <person name="Huang Y."/>
            <person name="Wu H."/>
            <person name="Li Z."/>
            <person name="Zhang Y."/>
            <person name="Yin Y."/>
            <person name="Song W."/>
            <person name="Jiang J."/>
            <person name="Jackson S.A."/>
            <person name="Wing R.A."/>
            <person name="Wang J."/>
            <person name="Chen M."/>
        </authorList>
    </citation>
    <scope>NUCLEOTIDE SEQUENCE [LARGE SCALE GENOMIC DNA]</scope>
    <source>
        <strain evidence="1">cv. IRGC 101232</strain>
    </source>
</reference>
<evidence type="ECO:0000313" key="2">
    <source>
        <dbReference type="Proteomes" id="UP000006038"/>
    </source>
</evidence>
<dbReference type="Proteomes" id="UP000006038">
    <property type="component" value="Chromosome 11"/>
</dbReference>
<dbReference type="Gramene" id="OB11G16670.1">
    <property type="protein sequence ID" value="OB11G16670.1"/>
    <property type="gene ID" value="OB11G16670"/>
</dbReference>
<protein>
    <submittedName>
        <fullName evidence="1">Uncharacterized protein</fullName>
    </submittedName>
</protein>
<sequence length="86" mass="9400">MDPRGGNESGCELHPCACRKNRQREGSASQRVDQFRRRVELDGIAVKKARAWREPTREGRRKGMYRDCGGGFLGDLGHGGTGGGSP</sequence>
<accession>J3N781</accession>
<proteinExistence type="predicted"/>
<reference evidence="1" key="2">
    <citation type="submission" date="2013-04" db="UniProtKB">
        <authorList>
            <consortium name="EnsemblPlants"/>
        </authorList>
    </citation>
    <scope>IDENTIFICATION</scope>
</reference>